<evidence type="ECO:0000256" key="5">
    <source>
        <dbReference type="ARBA" id="ARBA00023136"/>
    </source>
</evidence>
<accession>A0A4S1W795</accession>
<evidence type="ECO:0000313" key="7">
    <source>
        <dbReference type="EMBL" id="TGX38724.1"/>
    </source>
</evidence>
<name>A0A4S1W795_9SPHN</name>
<dbReference type="Proteomes" id="UP000309848">
    <property type="component" value="Unassembled WGS sequence"/>
</dbReference>
<comment type="subcellular location">
    <subcellularLocation>
        <location evidence="1">Membrane</location>
        <topology evidence="1">Multi-pass membrane protein</topology>
    </subcellularLocation>
</comment>
<proteinExistence type="inferred from homology"/>
<dbReference type="RefSeq" id="WP_135987019.1">
    <property type="nucleotide sequence ID" value="NZ_JAASQM010000003.1"/>
</dbReference>
<evidence type="ECO:0000256" key="3">
    <source>
        <dbReference type="ARBA" id="ARBA00022692"/>
    </source>
</evidence>
<comment type="caution">
    <text evidence="7">The sequence shown here is derived from an EMBL/GenBank/DDBJ whole genome shotgun (WGS) entry which is preliminary data.</text>
</comment>
<sequence length="243" mass="25581">MLDLILSAAASATGGIGSPLDIWHHIVRDFSNITEPAALAAFGSVLMIDLVLAGDNAIVVGALAAGLPADQRKKVILIGIGAALVLRIIFALLVSWLMGIVGLIFAGGLLLLWVSWKFWREIRHGSLSQGSDEISGDERSGLRPARSFAGAAWAVAIADVSMSLDNVLAVAGAAREHPGILVVGLLLSVALMGLAANLIAKLIDRHRWIAYIGLAVIVFVACRMIYEGWVGTHETPGITSFFA</sequence>
<dbReference type="InterPro" id="IPR022301">
    <property type="entry name" value="Integral_membrane_YjbE"/>
</dbReference>
<keyword evidence="3 6" id="KW-0812">Transmembrane</keyword>
<reference evidence="7 8" key="1">
    <citation type="submission" date="2019-04" db="EMBL/GenBank/DDBJ databases">
        <title>Sphingomonas psychrotolerans sp. nov., isolated from soil in the Tianshan Mountains, Xinjiang, China.</title>
        <authorList>
            <person name="Luo Y."/>
            <person name="Sheng H."/>
        </authorList>
    </citation>
    <scope>NUCLEOTIDE SEQUENCE [LARGE SCALE GENOMIC DNA]</scope>
    <source>
        <strain evidence="7 8">KIS18-15</strain>
    </source>
</reference>
<dbReference type="InterPro" id="IPR005496">
    <property type="entry name" value="Integral_membrane_TerC"/>
</dbReference>
<dbReference type="NCBIfam" id="TIGR03717">
    <property type="entry name" value="R_switched_YjbE"/>
    <property type="match status" value="1"/>
</dbReference>
<organism evidence="7 8">
    <name type="scientific">Sphingomonas naasensis</name>
    <dbReference type="NCBI Taxonomy" id="1344951"/>
    <lineage>
        <taxon>Bacteria</taxon>
        <taxon>Pseudomonadati</taxon>
        <taxon>Pseudomonadota</taxon>
        <taxon>Alphaproteobacteria</taxon>
        <taxon>Sphingomonadales</taxon>
        <taxon>Sphingomonadaceae</taxon>
        <taxon>Sphingomonas</taxon>
    </lineage>
</organism>
<evidence type="ECO:0000256" key="6">
    <source>
        <dbReference type="SAM" id="Phobius"/>
    </source>
</evidence>
<evidence type="ECO:0000256" key="2">
    <source>
        <dbReference type="ARBA" id="ARBA00007511"/>
    </source>
</evidence>
<gene>
    <name evidence="7" type="ORF">E5A74_18000</name>
</gene>
<dbReference type="OrthoDB" id="9807970at2"/>
<keyword evidence="5 6" id="KW-0472">Membrane</keyword>
<feature type="transmembrane region" description="Helical" evidence="6">
    <location>
        <begin position="208"/>
        <end position="226"/>
    </location>
</feature>
<evidence type="ECO:0000256" key="1">
    <source>
        <dbReference type="ARBA" id="ARBA00004141"/>
    </source>
</evidence>
<feature type="transmembrane region" description="Helical" evidence="6">
    <location>
        <begin position="41"/>
        <end position="63"/>
    </location>
</feature>
<protein>
    <submittedName>
        <fullName evidence="7">TerC family protein</fullName>
    </submittedName>
</protein>
<dbReference type="PANTHER" id="PTHR30238">
    <property type="entry name" value="MEMBRANE BOUND PREDICTED REDOX MODULATOR"/>
    <property type="match status" value="1"/>
</dbReference>
<keyword evidence="8" id="KW-1185">Reference proteome</keyword>
<dbReference type="AlphaFoldDB" id="A0A4S1W795"/>
<feature type="transmembrane region" description="Helical" evidence="6">
    <location>
        <begin position="180"/>
        <end position="199"/>
    </location>
</feature>
<dbReference type="Pfam" id="PF03741">
    <property type="entry name" value="TerC"/>
    <property type="match status" value="1"/>
</dbReference>
<keyword evidence="4 6" id="KW-1133">Transmembrane helix</keyword>
<evidence type="ECO:0000256" key="4">
    <source>
        <dbReference type="ARBA" id="ARBA00022989"/>
    </source>
</evidence>
<dbReference type="EMBL" id="SRXU01000009">
    <property type="protein sequence ID" value="TGX38724.1"/>
    <property type="molecule type" value="Genomic_DNA"/>
</dbReference>
<comment type="similarity">
    <text evidence="2">Belongs to the TerC family.</text>
</comment>
<dbReference type="GO" id="GO:0016020">
    <property type="term" value="C:membrane"/>
    <property type="evidence" value="ECO:0007669"/>
    <property type="project" value="UniProtKB-SubCell"/>
</dbReference>
<evidence type="ECO:0000313" key="8">
    <source>
        <dbReference type="Proteomes" id="UP000309848"/>
    </source>
</evidence>
<dbReference type="PANTHER" id="PTHR30238:SF4">
    <property type="entry name" value="SLL1022 PROTEIN"/>
    <property type="match status" value="1"/>
</dbReference>